<evidence type="ECO:0000313" key="21">
    <source>
        <dbReference type="EMBL" id="APC61703.1"/>
    </source>
</evidence>
<keyword evidence="10 17" id="KW-1133">Transmembrane helix</keyword>
<dbReference type="InterPro" id="IPR048259">
    <property type="entry name" value="Cytochrome_b_N_euk/bac"/>
</dbReference>
<evidence type="ECO:0000256" key="11">
    <source>
        <dbReference type="ARBA" id="ARBA00023004"/>
    </source>
</evidence>
<reference evidence="21" key="2">
    <citation type="journal article" date="2017" name="BMC Microbiol.">
        <title>Competition assays and physiological experiments of soil and phyllosphere yeasts identify Candida subhashii as a novel antagonist of filamentous fungi.</title>
        <authorList>
            <person name="Hilber-Bodmer M."/>
            <person name="Schmid M."/>
            <person name="Ahrens C.H."/>
            <person name="Freimoser F.M."/>
        </authorList>
    </citation>
    <scope>NUCLEOTIDE SEQUENCE</scope>
    <source>
        <strain evidence="21">FGA 2.2</strain>
    </source>
</reference>
<feature type="binding site" description="axial binding residue" evidence="16">
    <location>
        <position position="115"/>
    </location>
    <ligand>
        <name>heme b</name>
        <dbReference type="ChEBI" id="CHEBI:60344"/>
        <label>b566</label>
    </ligand>
    <ligandPart>
        <name>Fe</name>
        <dbReference type="ChEBI" id="CHEBI:18248"/>
    </ligandPart>
</feature>
<feature type="transmembrane region" description="Helical" evidence="17">
    <location>
        <begin position="243"/>
        <end position="265"/>
    </location>
</feature>
<feature type="transmembrane region" description="Helical" evidence="17">
    <location>
        <begin position="47"/>
        <end position="74"/>
    </location>
</feature>
<feature type="transmembrane region" description="Helical" evidence="17">
    <location>
        <begin position="200"/>
        <end position="222"/>
    </location>
</feature>
<dbReference type="EMBL" id="KX781248">
    <property type="protein sequence ID" value="APC61703.1"/>
    <property type="molecule type" value="Genomic_DNA"/>
</dbReference>
<evidence type="ECO:0000256" key="2">
    <source>
        <dbReference type="ARBA" id="ARBA00013531"/>
    </source>
</evidence>
<evidence type="ECO:0000256" key="9">
    <source>
        <dbReference type="ARBA" id="ARBA00022982"/>
    </source>
</evidence>
<dbReference type="FunFam" id="1.20.810.10:FF:000002">
    <property type="entry name" value="Cytochrome b"/>
    <property type="match status" value="1"/>
</dbReference>
<comment type="subcellular location">
    <subcellularLocation>
        <location evidence="1">Mitochondrion inner membrane</location>
        <topology evidence="1">Multi-pass membrane protein</topology>
    </subcellularLocation>
</comment>
<name>D8WJ20_9ASCO</name>
<dbReference type="Pfam" id="PF00032">
    <property type="entry name" value="Cytochrom_B_C"/>
    <property type="match status" value="1"/>
</dbReference>
<dbReference type="GeneID" id="9480774"/>
<keyword evidence="8" id="KW-0999">Mitochondrion inner membrane</keyword>
<evidence type="ECO:0000256" key="14">
    <source>
        <dbReference type="ARBA" id="ARBA00061233"/>
    </source>
</evidence>
<dbReference type="CDD" id="cd00290">
    <property type="entry name" value="cytochrome_b_C"/>
    <property type="match status" value="1"/>
</dbReference>
<evidence type="ECO:0000256" key="13">
    <source>
        <dbReference type="ARBA" id="ARBA00023136"/>
    </source>
</evidence>
<evidence type="ECO:0000259" key="18">
    <source>
        <dbReference type="PROSITE" id="PS51002"/>
    </source>
</evidence>
<comment type="similarity">
    <text evidence="14 17">Belongs to the cytochrome b family.</text>
</comment>
<keyword evidence="6 17" id="KW-0812">Transmembrane</keyword>
<dbReference type="GO" id="GO:0016491">
    <property type="term" value="F:oxidoreductase activity"/>
    <property type="evidence" value="ECO:0007669"/>
    <property type="project" value="UniProtKB-UniRule"/>
</dbReference>
<sequence>MYHRPEPTNTSVWHPPTTNMTLRKSNTFVSLINSYLIDSPQPSSINYWWNVGSLLGLCLVIQIASGVFLAMHYTSRIDLAFDAVEHIMRDVNAGWLIRYIHANGASFFFICMYLHIGKALYYGSYKAPRVAVWVIGVIIFVLTIAIAFMGYCCVYGQMSHWGATVITNLLSAIPFIGNDIVPFIWGGFSVSNPTIQRFFALHFLLPFILAALVCMHFMALHVHGSSNPVGVTGNIDRLPMHGYYVFKDLITVFMFLILFSTFVFFSPNTMGHPDNYIPGNPLVTPPSIVPEWYLLPFYAILRSIPDKLGGVAAMFGAIVILLALPVTDRSVIRGNTFKMASKLAYYLFIFNFVLLGNLGQLHVEVPFIALGQAATLYYFAHYLVVVPLISTLENLIFYLSVQRD</sequence>
<proteinExistence type="inferred from homology"/>
<feature type="binding site" evidence="15">
    <location>
        <position position="221"/>
    </location>
    <ligand>
        <name>a ubiquinone</name>
        <dbReference type="ChEBI" id="CHEBI:16389"/>
    </ligand>
</feature>
<feature type="binding site" description="axial binding residue" evidence="16">
    <location>
        <position position="101"/>
    </location>
    <ligand>
        <name>heme b</name>
        <dbReference type="ChEBI" id="CHEBI:60344"/>
        <label>b562</label>
    </ligand>
    <ligandPart>
        <name>Fe</name>
        <dbReference type="ChEBI" id="CHEBI:18248"/>
    </ligandPart>
</feature>
<dbReference type="InterPro" id="IPR016174">
    <property type="entry name" value="Di-haem_cyt_TM"/>
</dbReference>
<dbReference type="PROSITE" id="PS51003">
    <property type="entry name" value="CYTB_CTER"/>
    <property type="match status" value="1"/>
</dbReference>
<dbReference type="RefSeq" id="YP_003795202.1">
    <property type="nucleotide sequence ID" value="NC_014337.1"/>
</dbReference>
<feature type="domain" description="Cytochrome b/b6 C-terminal region profile" evidence="19">
    <location>
        <begin position="230"/>
        <end position="400"/>
    </location>
</feature>
<evidence type="ECO:0000256" key="4">
    <source>
        <dbReference type="ARBA" id="ARBA00022617"/>
    </source>
</evidence>
<feature type="transmembrane region" description="Helical" evidence="17">
    <location>
        <begin position="95"/>
        <end position="116"/>
    </location>
</feature>
<dbReference type="InterPro" id="IPR030689">
    <property type="entry name" value="Cytochrome_b"/>
</dbReference>
<feature type="transmembrane region" description="Helical" evidence="17">
    <location>
        <begin position="131"/>
        <end position="154"/>
    </location>
</feature>
<keyword evidence="5 17" id="KW-0679">Respiratory chain</keyword>
<keyword evidence="3 17" id="KW-0813">Transport</keyword>
<evidence type="ECO:0000256" key="12">
    <source>
        <dbReference type="ARBA" id="ARBA00023128"/>
    </source>
</evidence>
<dbReference type="SUPFAM" id="SSF81648">
    <property type="entry name" value="a domain/subunit of cytochrome bc1 complex (Ubiquinol-cytochrome c reductase)"/>
    <property type="match status" value="1"/>
</dbReference>
<keyword evidence="13 17" id="KW-0472">Membrane</keyword>
<dbReference type="GO" id="GO:0045275">
    <property type="term" value="C:respiratory chain complex III"/>
    <property type="evidence" value="ECO:0007669"/>
    <property type="project" value="InterPro"/>
</dbReference>
<comment type="cofactor">
    <cofactor evidence="16">
        <name>heme</name>
        <dbReference type="ChEBI" id="CHEBI:30413"/>
    </cofactor>
    <text evidence="16">Binds 2 heme groups non-covalently.</text>
</comment>
<dbReference type="GO" id="GO:0006122">
    <property type="term" value="P:mitochondrial electron transport, ubiquinol to cytochrome c"/>
    <property type="evidence" value="ECO:0007669"/>
    <property type="project" value="TreeGrafter"/>
</dbReference>
<dbReference type="PIRSF" id="PIRSF038885">
    <property type="entry name" value="COB"/>
    <property type="match status" value="1"/>
</dbReference>
<dbReference type="InterPro" id="IPR005797">
    <property type="entry name" value="Cyt_b/b6_N"/>
</dbReference>
<reference evidence="20" key="1">
    <citation type="journal article" date="2010" name="Microbiology (Mosc.)">
        <title>The mitochondrial genome of the pathogenic yeast Candida subhashii: GC-rich linear DNA with a protein covalently attached to their 5' termini.</title>
        <authorList>
            <person name="Fricova D."/>
            <person name="Valach M."/>
            <person name="Farkas Z."/>
            <person name="Pfeiffer I."/>
            <person name="Kucsera J."/>
            <person name="Tomaska L."/>
            <person name="Nosek J."/>
        </authorList>
    </citation>
    <scope>NUCLEOTIDE SEQUENCE</scope>
    <source>
        <strain evidence="20">FR 392</strain>
    </source>
</reference>
<dbReference type="InterPro" id="IPR036150">
    <property type="entry name" value="Cyt_b/b6_C_sf"/>
</dbReference>
<dbReference type="PANTHER" id="PTHR19271:SF16">
    <property type="entry name" value="CYTOCHROME B"/>
    <property type="match status" value="1"/>
</dbReference>
<dbReference type="InterPro" id="IPR005798">
    <property type="entry name" value="Cyt_b/b6_C"/>
</dbReference>
<evidence type="ECO:0000256" key="6">
    <source>
        <dbReference type="ARBA" id="ARBA00022692"/>
    </source>
</evidence>
<dbReference type="InterPro" id="IPR048260">
    <property type="entry name" value="Cytochrome_b_C_euk/bac"/>
</dbReference>
<accession>D8WJ20</accession>
<gene>
    <name evidence="20" type="primary">cob</name>
</gene>
<dbReference type="InterPro" id="IPR027387">
    <property type="entry name" value="Cytb/b6-like_sf"/>
</dbReference>
<dbReference type="CDD" id="cd00284">
    <property type="entry name" value="Cytochrome_b_N"/>
    <property type="match status" value="1"/>
</dbReference>
<keyword evidence="7 16" id="KW-0479">Metal-binding</keyword>
<dbReference type="Gene3D" id="1.20.810.10">
    <property type="entry name" value="Cytochrome Bc1 Complex, Chain C"/>
    <property type="match status" value="1"/>
</dbReference>
<dbReference type="GO" id="GO:0005743">
    <property type="term" value="C:mitochondrial inner membrane"/>
    <property type="evidence" value="ECO:0007669"/>
    <property type="project" value="UniProtKB-SubCell"/>
</dbReference>
<evidence type="ECO:0000259" key="19">
    <source>
        <dbReference type="PROSITE" id="PS51003"/>
    </source>
</evidence>
<evidence type="ECO:0000256" key="16">
    <source>
        <dbReference type="PIRSR" id="PIRSR038885-2"/>
    </source>
</evidence>
<geneLocation type="mitochondrion" evidence="20"/>
<evidence type="ECO:0000313" key="20">
    <source>
        <dbReference type="EMBL" id="ACY66214.1"/>
    </source>
</evidence>
<dbReference type="PANTHER" id="PTHR19271">
    <property type="entry name" value="CYTOCHROME B"/>
    <property type="match status" value="1"/>
</dbReference>
<feature type="binding site" description="axial binding residue" evidence="16">
    <location>
        <position position="202"/>
    </location>
    <ligand>
        <name>heme b</name>
        <dbReference type="ChEBI" id="CHEBI:60344"/>
        <label>b562</label>
    </ligand>
    <ligandPart>
        <name>Fe</name>
        <dbReference type="ChEBI" id="CHEBI:18248"/>
    </ligandPart>
</feature>
<dbReference type="EMBL" id="GU126492">
    <property type="protein sequence ID" value="ACY66214.1"/>
    <property type="molecule type" value="Genomic_DNA"/>
</dbReference>
<keyword evidence="4 16" id="KW-0349">Heme</keyword>
<keyword evidence="9 17" id="KW-0249">Electron transport</keyword>
<keyword evidence="11 16" id="KW-0408">Iron</keyword>
<organism evidence="20">
    <name type="scientific">[Candida] subhashii</name>
    <dbReference type="NCBI Taxonomy" id="561895"/>
    <lineage>
        <taxon>Eukaryota</taxon>
        <taxon>Fungi</taxon>
        <taxon>Dikarya</taxon>
        <taxon>Ascomycota</taxon>
        <taxon>Saccharomycotina</taxon>
        <taxon>Pichiomycetes</taxon>
        <taxon>Debaryomycetaceae</taxon>
        <taxon>Spathaspora</taxon>
    </lineage>
</organism>
<comment type="cofactor">
    <cofactor evidence="17">
        <name>heme b</name>
        <dbReference type="ChEBI" id="CHEBI:60344"/>
    </cofactor>
    <text evidence="17">Binds 2 heme groups non-covalently.</text>
</comment>
<keyword evidence="12 17" id="KW-0496">Mitochondrion</keyword>
<feature type="binding site" description="axial binding residue" evidence="16">
    <location>
        <position position="216"/>
    </location>
    <ligand>
        <name>heme b</name>
        <dbReference type="ChEBI" id="CHEBI:60344"/>
        <label>b566</label>
    </ligand>
    <ligandPart>
        <name>Fe</name>
        <dbReference type="ChEBI" id="CHEBI:18248"/>
    </ligandPart>
</feature>
<feature type="transmembrane region" description="Helical" evidence="17">
    <location>
        <begin position="311"/>
        <end position="331"/>
    </location>
</feature>
<feature type="domain" description="Cytochrome b/b6 N-terminal region profile" evidence="18">
    <location>
        <begin position="19"/>
        <end position="229"/>
    </location>
</feature>
<dbReference type="GO" id="GO:0008121">
    <property type="term" value="F:quinol-cytochrome-c reductase activity"/>
    <property type="evidence" value="ECO:0007669"/>
    <property type="project" value="InterPro"/>
</dbReference>
<evidence type="ECO:0000256" key="15">
    <source>
        <dbReference type="PIRSR" id="PIRSR038885-1"/>
    </source>
</evidence>
<evidence type="ECO:0000256" key="3">
    <source>
        <dbReference type="ARBA" id="ARBA00022448"/>
    </source>
</evidence>
<dbReference type="Pfam" id="PF00033">
    <property type="entry name" value="Cytochrome_B"/>
    <property type="match status" value="1"/>
</dbReference>
<feature type="transmembrane region" description="Helical" evidence="17">
    <location>
        <begin position="166"/>
        <end position="188"/>
    </location>
</feature>
<dbReference type="PROSITE" id="PS51002">
    <property type="entry name" value="CYTB_NTER"/>
    <property type="match status" value="1"/>
</dbReference>
<dbReference type="GO" id="GO:0046872">
    <property type="term" value="F:metal ion binding"/>
    <property type="evidence" value="ECO:0007669"/>
    <property type="project" value="UniProtKB-UniRule"/>
</dbReference>
<evidence type="ECO:0000256" key="10">
    <source>
        <dbReference type="ARBA" id="ARBA00022989"/>
    </source>
</evidence>
<protein>
    <recommendedName>
        <fullName evidence="2 17">Cytochrome b</fullName>
    </recommendedName>
</protein>
<evidence type="ECO:0000256" key="1">
    <source>
        <dbReference type="ARBA" id="ARBA00004448"/>
    </source>
</evidence>
<evidence type="ECO:0000256" key="8">
    <source>
        <dbReference type="ARBA" id="ARBA00022792"/>
    </source>
</evidence>
<evidence type="ECO:0000256" key="17">
    <source>
        <dbReference type="RuleBase" id="RU362117"/>
    </source>
</evidence>
<evidence type="ECO:0000256" key="5">
    <source>
        <dbReference type="ARBA" id="ARBA00022660"/>
    </source>
</evidence>
<dbReference type="SUPFAM" id="SSF81342">
    <property type="entry name" value="Transmembrane di-heme cytochromes"/>
    <property type="match status" value="1"/>
</dbReference>
<comment type="function">
    <text evidence="17">Component of the ubiquinol-cytochrome c reductase complex (complex III or cytochrome b-c1 complex) that is part of the mitochondrial respiratory chain. The b-c1 complex mediates electron transfer from ubiquinol to cytochrome c. Contributes to the generation of a proton gradient across the mitochondrial membrane that is then used for ATP synthesis.</text>
</comment>
<feature type="transmembrane region" description="Helical" evidence="17">
    <location>
        <begin position="375"/>
        <end position="399"/>
    </location>
</feature>
<feature type="transmembrane region" description="Helical" evidence="17">
    <location>
        <begin position="343"/>
        <end position="363"/>
    </location>
</feature>
<evidence type="ECO:0000256" key="7">
    <source>
        <dbReference type="ARBA" id="ARBA00022723"/>
    </source>
</evidence>
<dbReference type="AlphaFoldDB" id="D8WJ20"/>